<accession>A0ABU1SE59</accession>
<evidence type="ECO:0000313" key="1">
    <source>
        <dbReference type="EMBL" id="MDR6867886.1"/>
    </source>
</evidence>
<dbReference type="EMBL" id="JAVDUM010000010">
    <property type="protein sequence ID" value="MDR6867886.1"/>
    <property type="molecule type" value="Genomic_DNA"/>
</dbReference>
<dbReference type="Proteomes" id="UP001259347">
    <property type="component" value="Unassembled WGS sequence"/>
</dbReference>
<proteinExistence type="predicted"/>
<sequence length="58" mass="6511">MMDRELLIEKAAKAMLMVTQVGVNEGYAWSAQYDEVREELIVQARAALAVFEEAHTPS</sequence>
<comment type="caution">
    <text evidence="1">The sequence shown here is derived from an EMBL/GenBank/DDBJ whole genome shotgun (WGS) entry which is preliminary data.</text>
</comment>
<organism evidence="1 2">
    <name type="scientific">Microbacterium resistens</name>
    <dbReference type="NCBI Taxonomy" id="156977"/>
    <lineage>
        <taxon>Bacteria</taxon>
        <taxon>Bacillati</taxon>
        <taxon>Actinomycetota</taxon>
        <taxon>Actinomycetes</taxon>
        <taxon>Micrococcales</taxon>
        <taxon>Microbacteriaceae</taxon>
        <taxon>Microbacterium</taxon>
    </lineage>
</organism>
<keyword evidence="2" id="KW-1185">Reference proteome</keyword>
<name>A0ABU1SE59_9MICO</name>
<gene>
    <name evidence="1" type="ORF">J2Y69_002494</name>
</gene>
<reference evidence="1 2" key="1">
    <citation type="submission" date="2023-07" db="EMBL/GenBank/DDBJ databases">
        <title>Sorghum-associated microbial communities from plants grown in Nebraska, USA.</title>
        <authorList>
            <person name="Schachtman D."/>
        </authorList>
    </citation>
    <scope>NUCLEOTIDE SEQUENCE [LARGE SCALE GENOMIC DNA]</scope>
    <source>
        <strain evidence="1 2">2980</strain>
    </source>
</reference>
<feature type="non-terminal residue" evidence="1">
    <location>
        <position position="58"/>
    </location>
</feature>
<evidence type="ECO:0000313" key="2">
    <source>
        <dbReference type="Proteomes" id="UP001259347"/>
    </source>
</evidence>
<protein>
    <submittedName>
        <fullName evidence="1">Uncharacterized protein</fullName>
    </submittedName>
</protein>